<keyword evidence="2" id="KW-1185">Reference proteome</keyword>
<accession>A0AAU4JZ91</accession>
<dbReference type="AlphaFoldDB" id="A0AAU4JZ91"/>
<proteinExistence type="predicted"/>
<dbReference type="RefSeq" id="WP_328856631.1">
    <property type="nucleotide sequence ID" value="NZ_CP108021.1"/>
</dbReference>
<reference evidence="1 2" key="1">
    <citation type="submission" date="2022-10" db="EMBL/GenBank/DDBJ databases">
        <title>The complete genomes of actinobacterial strains from the NBC collection.</title>
        <authorList>
            <person name="Joergensen T.S."/>
            <person name="Alvarez Arevalo M."/>
            <person name="Sterndorff E.B."/>
            <person name="Faurdal D."/>
            <person name="Vuksanovic O."/>
            <person name="Mourched A.-S."/>
            <person name="Charusanti P."/>
            <person name="Shaw S."/>
            <person name="Blin K."/>
            <person name="Weber T."/>
        </authorList>
    </citation>
    <scope>NUCLEOTIDE SEQUENCE [LARGE SCALE GENOMIC DNA]</scope>
    <source>
        <strain evidence="1 2">NBC_00319</strain>
    </source>
</reference>
<dbReference type="EMBL" id="CP108021">
    <property type="protein sequence ID" value="WUM19065.1"/>
    <property type="molecule type" value="Genomic_DNA"/>
</dbReference>
<sequence length="186" mass="19841">MSNPSVSQVRLWAANSHTLGDAASKVDRLVDSFDNTMNRITRDVDAVMTGWKGEAARASQTATDSEKQISNRLGMGILQLTDILNQLAPGFQTSCDNAKRLIDQIQAAGYVVADNGIVTPPAVSRGGWPTDVPANATPEEAAATASTNATVHSAAGPAVGWFLAATWIPKTCRMRLRPITTWIGRH</sequence>
<dbReference type="SUPFAM" id="SSF140453">
    <property type="entry name" value="EsxAB dimer-like"/>
    <property type="match status" value="1"/>
</dbReference>
<evidence type="ECO:0000313" key="1">
    <source>
        <dbReference type="EMBL" id="WUM19065.1"/>
    </source>
</evidence>
<dbReference type="Proteomes" id="UP001432128">
    <property type="component" value="Chromosome"/>
</dbReference>
<gene>
    <name evidence="1" type="ORF">OG579_15205</name>
</gene>
<dbReference type="KEGG" id="whr:OG579_15205"/>
<organism evidence="1 2">
    <name type="scientific">Williamsia herbipolensis</name>
    <dbReference type="NCBI Taxonomy" id="1603258"/>
    <lineage>
        <taxon>Bacteria</taxon>
        <taxon>Bacillati</taxon>
        <taxon>Actinomycetota</taxon>
        <taxon>Actinomycetes</taxon>
        <taxon>Mycobacteriales</taxon>
        <taxon>Nocardiaceae</taxon>
        <taxon>Williamsia</taxon>
    </lineage>
</organism>
<evidence type="ECO:0000313" key="2">
    <source>
        <dbReference type="Proteomes" id="UP001432128"/>
    </source>
</evidence>
<evidence type="ECO:0008006" key="3">
    <source>
        <dbReference type="Google" id="ProtNLM"/>
    </source>
</evidence>
<dbReference type="Gene3D" id="1.10.287.1060">
    <property type="entry name" value="ESAT-6-like"/>
    <property type="match status" value="1"/>
</dbReference>
<name>A0AAU4JZ91_9NOCA</name>
<dbReference type="InterPro" id="IPR036689">
    <property type="entry name" value="ESAT-6-like_sf"/>
</dbReference>
<protein>
    <recommendedName>
        <fullName evidence="3">WXG100 family type VII secretion target</fullName>
    </recommendedName>
</protein>